<dbReference type="Proteomes" id="UP000634805">
    <property type="component" value="Unassembled WGS sequence"/>
</dbReference>
<evidence type="ECO:0000313" key="12">
    <source>
        <dbReference type="EMBL" id="CAD6492290.1"/>
    </source>
</evidence>
<dbReference type="GO" id="GO:0033179">
    <property type="term" value="C:proton-transporting V-type ATPase, V0 domain"/>
    <property type="evidence" value="ECO:0007669"/>
    <property type="project" value="InterPro"/>
</dbReference>
<dbReference type="Gene3D" id="3.30.70.2750">
    <property type="match status" value="1"/>
</dbReference>
<evidence type="ECO:0000256" key="6">
    <source>
        <dbReference type="ARBA" id="ARBA00023065"/>
    </source>
</evidence>
<feature type="transmembrane region" description="Helical" evidence="10">
    <location>
        <begin position="451"/>
        <end position="470"/>
    </location>
</feature>
<dbReference type="NCBIfam" id="NF004430">
    <property type="entry name" value="PRK05771.2-4"/>
    <property type="match status" value="1"/>
</dbReference>
<organism evidence="12 14">
    <name type="scientific">Candidatus Argoarchaeum ethanivorans</name>
    <dbReference type="NCBI Taxonomy" id="2608793"/>
    <lineage>
        <taxon>Archaea</taxon>
        <taxon>Methanobacteriati</taxon>
        <taxon>Methanobacteriota</taxon>
        <taxon>Stenosarchaea group</taxon>
        <taxon>Methanomicrobia</taxon>
        <taxon>Methanosarcinales</taxon>
        <taxon>Methanosarcinales incertae sedis</taxon>
        <taxon>GOM Arc I cluster</taxon>
        <taxon>Candidatus Argoarchaeum</taxon>
    </lineage>
</organism>
<reference evidence="12" key="1">
    <citation type="submission" date="2020-10" db="EMBL/GenBank/DDBJ databases">
        <authorList>
            <person name="Hahn C.J."/>
            <person name="Laso-Perez R."/>
            <person name="Vulcano F."/>
            <person name="Vaziourakis K.-M."/>
            <person name="Stokke R."/>
            <person name="Steen I.H."/>
            <person name="Teske A."/>
            <person name="Boetius A."/>
            <person name="Liebeke M."/>
            <person name="Amann R."/>
            <person name="Knittel K."/>
        </authorList>
    </citation>
    <scope>NUCLEOTIDE SEQUENCE</scope>
    <source>
        <strain evidence="13">Gfbio:e3339647-f889-4370-9287-4fb5cb688e4c:AG392D22_GoMArc1</strain>
        <strain evidence="12">Gfbio:e3339647-f889-4370-9287-4fb5cb688e4c:AG394J04_GoMArc1</strain>
    </source>
</reference>
<keyword evidence="7 10" id="KW-0472">Membrane</keyword>
<protein>
    <recommendedName>
        <fullName evidence="9 10">A-type ATP synthase subunit I</fullName>
    </recommendedName>
</protein>
<evidence type="ECO:0000256" key="9">
    <source>
        <dbReference type="ARBA" id="ARBA00068671"/>
    </source>
</evidence>
<gene>
    <name evidence="13" type="ORF">EMLJLAPB_00435</name>
    <name evidence="12" type="ORF">FFODKBPE_00300</name>
</gene>
<dbReference type="GO" id="GO:0046961">
    <property type="term" value="F:proton-transporting ATPase activity, rotational mechanism"/>
    <property type="evidence" value="ECO:0007669"/>
    <property type="project" value="InterPro"/>
</dbReference>
<evidence type="ECO:0000256" key="10">
    <source>
        <dbReference type="RuleBase" id="RU361189"/>
    </source>
</evidence>
<comment type="subcellular location">
    <subcellularLocation>
        <location evidence="1">Membrane</location>
        <topology evidence="1">Multi-pass membrane protein</topology>
    </subcellularLocation>
</comment>
<sequence length="649" mass="71452">MLKPEKMTRVVVVGTSDALDQTIENLHKLNLLHIIDYDEEEAGFKIGKPGSMASKFSEHLVTLRSIENQLGSEEEAGFDKKISAKELPSQIESTLSELEEEVLKQHNLMRSIETELKQKQDIEDTIKPLASLPLSLEDYTGYQSIKVFVGFIDSNIEDAIKAETSQYELYTGEIEGKKTIAVAVVKEKEDEINKILQNDSTYVEIRPPELTGNPQAALEEMAAAKAELTEKLTNAESELVRLKQEYAEFMLASEEYLTIETQKSEAPLRFATSDHAFVVDGWVPINKYDDFEKTIEGGAGNVYASKLEDEEVKDAPISLDNPKAVKPFELLVDTFATPKYKEIDPSLILFITFPLFYGFMLGDTGYGVLLIFLSWTIMSKVKSGGLHELAIILLYSAFSTIIFGIIYGEFFGAPLFNMVHHGAVETGILGIYGPHIGALQLPVHRFASVELLLVLVFGIGIIHVTLGLLLGIRNVAIEHGFKHAVTEKLCWLMILFGGIMAIVTAMPAILGGGVLNTHDPVFASGIVFGIIGIILLVKGEGVIAIMEIPTLLSNIFSYARLLAIGLSSAGIALAVNTICRDVLFSQGGVFIVIGILVLIFGHTINLLLGIIGPGLHSLRLQYVEFFTKFYEGGGTKYDPFGFIRKYTEE</sequence>
<evidence type="ECO:0000256" key="8">
    <source>
        <dbReference type="ARBA" id="ARBA00059506"/>
    </source>
</evidence>
<dbReference type="Pfam" id="PF01496">
    <property type="entry name" value="V_ATPase_I"/>
    <property type="match status" value="2"/>
</dbReference>
<keyword evidence="4 10" id="KW-0812">Transmembrane</keyword>
<keyword evidence="5 10" id="KW-1133">Transmembrane helix</keyword>
<keyword evidence="3 10" id="KW-0813">Transport</keyword>
<name>A0A811T999_9EURY</name>
<keyword evidence="11" id="KW-0175">Coiled coil</keyword>
<feature type="transmembrane region" description="Helical" evidence="10">
    <location>
        <begin position="558"/>
        <end position="578"/>
    </location>
</feature>
<feature type="transmembrane region" description="Helical" evidence="10">
    <location>
        <begin position="590"/>
        <end position="611"/>
    </location>
</feature>
<proteinExistence type="inferred from homology"/>
<evidence type="ECO:0000313" key="14">
    <source>
        <dbReference type="Proteomes" id="UP000603056"/>
    </source>
</evidence>
<dbReference type="PANTHER" id="PTHR11629:SF63">
    <property type="entry name" value="V-TYPE PROTON ATPASE SUBUNIT A"/>
    <property type="match status" value="1"/>
</dbReference>
<evidence type="ECO:0000256" key="2">
    <source>
        <dbReference type="ARBA" id="ARBA00009904"/>
    </source>
</evidence>
<evidence type="ECO:0000256" key="5">
    <source>
        <dbReference type="ARBA" id="ARBA00022989"/>
    </source>
</evidence>
<dbReference type="GO" id="GO:0051117">
    <property type="term" value="F:ATPase binding"/>
    <property type="evidence" value="ECO:0007669"/>
    <property type="project" value="TreeGrafter"/>
</dbReference>
<comment type="function">
    <text evidence="8">Component of the A-type ATP synthase that produces ATP from ADP in the presence of a proton gradient across the membrane.</text>
</comment>
<accession>A0A811T999</accession>
<evidence type="ECO:0000313" key="13">
    <source>
        <dbReference type="EMBL" id="CAD6493077.1"/>
    </source>
</evidence>
<dbReference type="Proteomes" id="UP000603056">
    <property type="component" value="Unassembled WGS sequence"/>
</dbReference>
<dbReference type="Gene3D" id="3.30.70.2170">
    <property type="match status" value="1"/>
</dbReference>
<dbReference type="AlphaFoldDB" id="A0A811T999"/>
<dbReference type="Gene3D" id="1.20.1460.20">
    <property type="match status" value="1"/>
</dbReference>
<evidence type="ECO:0000256" key="11">
    <source>
        <dbReference type="SAM" id="Coils"/>
    </source>
</evidence>
<feature type="transmembrane region" description="Helical" evidence="10">
    <location>
        <begin position="491"/>
        <end position="515"/>
    </location>
</feature>
<dbReference type="InterPro" id="IPR002490">
    <property type="entry name" value="V-ATPase_116kDa_su"/>
</dbReference>
<dbReference type="PANTHER" id="PTHR11629">
    <property type="entry name" value="VACUOLAR PROTON ATPASES"/>
    <property type="match status" value="1"/>
</dbReference>
<feature type="transmembrane region" description="Helical" evidence="10">
    <location>
        <begin position="389"/>
        <end position="408"/>
    </location>
</feature>
<evidence type="ECO:0000256" key="3">
    <source>
        <dbReference type="ARBA" id="ARBA00022448"/>
    </source>
</evidence>
<keyword evidence="6 10" id="KW-0406">Ion transport</keyword>
<comment type="similarity">
    <text evidence="2 10">Belongs to the V-ATPase 116 kDa subunit family.</text>
</comment>
<evidence type="ECO:0000256" key="1">
    <source>
        <dbReference type="ARBA" id="ARBA00004141"/>
    </source>
</evidence>
<comment type="caution">
    <text evidence="12">The sequence shown here is derived from an EMBL/GenBank/DDBJ whole genome shotgun (WGS) entry which is preliminary data.</text>
</comment>
<feature type="coiled-coil region" evidence="11">
    <location>
        <begin position="218"/>
        <end position="252"/>
    </location>
</feature>
<evidence type="ECO:0000256" key="7">
    <source>
        <dbReference type="ARBA" id="ARBA00023136"/>
    </source>
</evidence>
<feature type="transmembrane region" description="Helical" evidence="10">
    <location>
        <begin position="521"/>
        <end position="537"/>
    </location>
</feature>
<feature type="transmembrane region" description="Helical" evidence="10">
    <location>
        <begin position="347"/>
        <end position="377"/>
    </location>
</feature>
<dbReference type="GO" id="GO:0007035">
    <property type="term" value="P:vacuolar acidification"/>
    <property type="evidence" value="ECO:0007669"/>
    <property type="project" value="TreeGrafter"/>
</dbReference>
<dbReference type="EMBL" id="CAJHIS010000009">
    <property type="protein sequence ID" value="CAD6493077.1"/>
    <property type="molecule type" value="Genomic_DNA"/>
</dbReference>
<evidence type="ECO:0000256" key="4">
    <source>
        <dbReference type="ARBA" id="ARBA00022692"/>
    </source>
</evidence>
<dbReference type="GO" id="GO:0016471">
    <property type="term" value="C:vacuolar proton-transporting V-type ATPase complex"/>
    <property type="evidence" value="ECO:0007669"/>
    <property type="project" value="TreeGrafter"/>
</dbReference>
<dbReference type="EMBL" id="CAJHIP010000008">
    <property type="protein sequence ID" value="CAD6492290.1"/>
    <property type="molecule type" value="Genomic_DNA"/>
</dbReference>